<reference evidence="2 3" key="1">
    <citation type="journal article" date="2020" name="Arch. Microbiol.">
        <title>Bradyrhizobium uaiense sp. nov., a new highly efficient cowpea symbiont.</title>
        <authorList>
            <person name="Cabral Michel D."/>
            <person name="Azarias Guimaraes A."/>
            <person name="Martins da Costa E."/>
            <person name="Soares de Carvalho T."/>
            <person name="Balsanelli E."/>
            <person name="Willems A."/>
            <person name="Maltempi de Souza E."/>
            <person name="de Souza Moreira F.M."/>
        </authorList>
    </citation>
    <scope>NUCLEOTIDE SEQUENCE [LARGE SCALE GENOMIC DNA]</scope>
    <source>
        <strain evidence="2 3">UFLA 03-164</strain>
    </source>
</reference>
<organism evidence="2 3">
    <name type="scientific">Bradyrhizobium uaiense</name>
    <dbReference type="NCBI Taxonomy" id="2594946"/>
    <lineage>
        <taxon>Bacteria</taxon>
        <taxon>Pseudomonadati</taxon>
        <taxon>Pseudomonadota</taxon>
        <taxon>Alphaproteobacteria</taxon>
        <taxon>Hyphomicrobiales</taxon>
        <taxon>Nitrobacteraceae</taxon>
        <taxon>Bradyrhizobium</taxon>
    </lineage>
</organism>
<gene>
    <name evidence="2" type="ORF">FNJ47_31770</name>
</gene>
<protein>
    <recommendedName>
        <fullName evidence="4">DUF1311 domain-containing protein</fullName>
    </recommendedName>
</protein>
<dbReference type="EMBL" id="VKHP01000169">
    <property type="protein sequence ID" value="NEV00272.1"/>
    <property type="molecule type" value="Genomic_DNA"/>
</dbReference>
<sequence length="111" mass="11745">MRTIIFAIGAIVAASSAINQAKAADRIPAFDIAQNCTAEVVSAGIEKVAGCTKDETDARNELDTRWSEFGASNKQACIGESSVGAGQSYVELLTCLEMSSGEFLADRRQPQ</sequence>
<accession>A0A6P1BRU2</accession>
<name>A0A6P1BRU2_9BRAD</name>
<dbReference type="AlphaFoldDB" id="A0A6P1BRU2"/>
<proteinExistence type="predicted"/>
<evidence type="ECO:0000256" key="1">
    <source>
        <dbReference type="SAM" id="SignalP"/>
    </source>
</evidence>
<feature type="chain" id="PRO_5027116743" description="DUF1311 domain-containing protein" evidence="1">
    <location>
        <begin position="24"/>
        <end position="111"/>
    </location>
</feature>
<evidence type="ECO:0000313" key="3">
    <source>
        <dbReference type="Proteomes" id="UP000468531"/>
    </source>
</evidence>
<dbReference type="RefSeq" id="WP_163159839.1">
    <property type="nucleotide sequence ID" value="NZ_VKHP01000169.1"/>
</dbReference>
<evidence type="ECO:0008006" key="4">
    <source>
        <dbReference type="Google" id="ProtNLM"/>
    </source>
</evidence>
<feature type="signal peptide" evidence="1">
    <location>
        <begin position="1"/>
        <end position="23"/>
    </location>
</feature>
<keyword evidence="3" id="KW-1185">Reference proteome</keyword>
<dbReference type="Proteomes" id="UP000468531">
    <property type="component" value="Unassembled WGS sequence"/>
</dbReference>
<comment type="caution">
    <text evidence="2">The sequence shown here is derived from an EMBL/GenBank/DDBJ whole genome shotgun (WGS) entry which is preliminary data.</text>
</comment>
<keyword evidence="1" id="KW-0732">Signal</keyword>
<evidence type="ECO:0000313" key="2">
    <source>
        <dbReference type="EMBL" id="NEV00272.1"/>
    </source>
</evidence>